<evidence type="ECO:0000313" key="2">
    <source>
        <dbReference type="Proteomes" id="UP000434870"/>
    </source>
</evidence>
<proteinExistence type="predicted"/>
<dbReference type="AlphaFoldDB" id="A0A6N6RNV1"/>
<dbReference type="Proteomes" id="UP000434870">
    <property type="component" value="Unassembled WGS sequence"/>
</dbReference>
<dbReference type="EMBL" id="WBVP01000037">
    <property type="protein sequence ID" value="KAB2823110.1"/>
    <property type="molecule type" value="Genomic_DNA"/>
</dbReference>
<comment type="caution">
    <text evidence="1">The sequence shown here is derived from an EMBL/GenBank/DDBJ whole genome shotgun (WGS) entry which is preliminary data.</text>
</comment>
<evidence type="ECO:0000313" key="1">
    <source>
        <dbReference type="EMBL" id="KAB2823110.1"/>
    </source>
</evidence>
<gene>
    <name evidence="1" type="ORF">F8B77_16930</name>
</gene>
<sequence length="78" mass="8939">MVITNASTRFATFGILGFFEFTVLSGKFELNLHGSKRVMQALCFRDNLRKRDGFHLVGFSFRRGCNILLFRIIFEATG</sequence>
<organism evidence="1 2">
    <name type="scientific">Aliivibrio finisterrensis</name>
    <dbReference type="NCBI Taxonomy" id="511998"/>
    <lineage>
        <taxon>Bacteria</taxon>
        <taxon>Pseudomonadati</taxon>
        <taxon>Pseudomonadota</taxon>
        <taxon>Gammaproteobacteria</taxon>
        <taxon>Vibrionales</taxon>
        <taxon>Vibrionaceae</taxon>
        <taxon>Aliivibrio</taxon>
    </lineage>
</organism>
<protein>
    <submittedName>
        <fullName evidence="1">Uncharacterized protein</fullName>
    </submittedName>
</protein>
<reference evidence="1 2" key="1">
    <citation type="submission" date="2019-09" db="EMBL/GenBank/DDBJ databases">
        <title>Genome of Aliivibrio finisterrensis LMG 23869 (type strain).</title>
        <authorList>
            <person name="Bowman J.P."/>
        </authorList>
    </citation>
    <scope>NUCLEOTIDE SEQUENCE [LARGE SCALE GENOMIC DNA]</scope>
    <source>
        <strain evidence="1 2">LMG 23869</strain>
    </source>
</reference>
<name>A0A6N6RNV1_9GAMM</name>
<accession>A0A6N6RNV1</accession>